<sequence length="336" mass="36630">MFAKWLRLPAIIVVAIVSATTMYRTLIPQNTDLTIMCSNDATVCEQWKLDIRRELGLDVRYVSLPTQEALKRLQTGSREFDLWVGGPSENYRFAARLGLLDATNPPAATTIPAEFQDPHGYWFGVYASILSLCINPDAFQNLSTDMPTTWRDLLRPELNGWVSAPSPLTSGTGYAILLSMQSAGLEPAEIQNIIRNIDRFTRSGNAPSDVVAHGEAAVAISYEPYCQNKTTRAGAPLTITYPSEGTSFEIASGGIVAQGSNKAAARIVMNWLLSPSGQTSARRVGLPQIPTNSAVAGNITEVLATTHGITAIRPDLADAERERWMTWFANTTGERP</sequence>
<dbReference type="SUPFAM" id="SSF53850">
    <property type="entry name" value="Periplasmic binding protein-like II"/>
    <property type="match status" value="1"/>
</dbReference>
<proteinExistence type="predicted"/>
<dbReference type="Pfam" id="PF13343">
    <property type="entry name" value="SBP_bac_6"/>
    <property type="match status" value="1"/>
</dbReference>
<evidence type="ECO:0000256" key="1">
    <source>
        <dbReference type="ARBA" id="ARBA00022729"/>
    </source>
</evidence>
<reference evidence="2 3" key="1">
    <citation type="submission" date="2021-04" db="EMBL/GenBank/DDBJ databases">
        <title>Corynebacterium genitalium sp. nov. and Corynebacterium genitalium sp. nov., two new species of the genus Corynebacterium.</title>
        <authorList>
            <person name="Jaen-Luchoro D."/>
            <person name="Pinyeiro-Iglesias B."/>
            <person name="Al-Shaer S."/>
            <person name="Karlsson R."/>
            <person name="Gonzales-Siles L."/>
            <person name="Cardew S."/>
            <person name="Jensie-Markopolous S."/>
            <person name="Ohlen M."/>
            <person name="Inganas E."/>
            <person name="Moore E.R.B."/>
        </authorList>
    </citation>
    <scope>NUCLEOTIDE SEQUENCE [LARGE SCALE GENOMIC DNA]</scope>
    <source>
        <strain evidence="2 3">CCUG 55013</strain>
    </source>
</reference>
<protein>
    <submittedName>
        <fullName evidence="2">Extracellular solute-binding protein</fullName>
    </submittedName>
</protein>
<accession>A0ABD4TWK5</accession>
<evidence type="ECO:0000313" key="2">
    <source>
        <dbReference type="EMBL" id="MCQ4615191.1"/>
    </source>
</evidence>
<dbReference type="Gene3D" id="3.40.190.10">
    <property type="entry name" value="Periplasmic binding protein-like II"/>
    <property type="match status" value="2"/>
</dbReference>
<name>A0ABD4TWK5_9CORY</name>
<comment type="caution">
    <text evidence="2">The sequence shown here is derived from an EMBL/GenBank/DDBJ whole genome shotgun (WGS) entry which is preliminary data.</text>
</comment>
<organism evidence="2 3">
    <name type="scientific">Corynebacterium pseudogenitalium</name>
    <dbReference type="NCBI Taxonomy" id="38303"/>
    <lineage>
        <taxon>Bacteria</taxon>
        <taxon>Bacillati</taxon>
        <taxon>Actinomycetota</taxon>
        <taxon>Actinomycetes</taxon>
        <taxon>Mycobacteriales</taxon>
        <taxon>Corynebacteriaceae</taxon>
        <taxon>Corynebacterium</taxon>
    </lineage>
</organism>
<keyword evidence="1" id="KW-0732">Signal</keyword>
<dbReference type="Proteomes" id="UP001205080">
    <property type="component" value="Unassembled WGS sequence"/>
</dbReference>
<dbReference type="RefSeq" id="WP_256001492.1">
    <property type="nucleotide sequence ID" value="NZ_JAGPYW010000022.1"/>
</dbReference>
<dbReference type="EMBL" id="JAGPYW010000022">
    <property type="protein sequence ID" value="MCQ4615191.1"/>
    <property type="molecule type" value="Genomic_DNA"/>
</dbReference>
<evidence type="ECO:0000313" key="3">
    <source>
        <dbReference type="Proteomes" id="UP001205080"/>
    </source>
</evidence>
<dbReference type="PANTHER" id="PTHR30006:SF2">
    <property type="entry name" value="ABC TRANSPORTER SUBSTRATE-BINDING PROTEIN"/>
    <property type="match status" value="1"/>
</dbReference>
<dbReference type="AlphaFoldDB" id="A0ABD4TWK5"/>
<gene>
    <name evidence="2" type="ORF">KBX22_10725</name>
</gene>
<dbReference type="PANTHER" id="PTHR30006">
    <property type="entry name" value="THIAMINE-BINDING PERIPLASMIC PROTEIN-RELATED"/>
    <property type="match status" value="1"/>
</dbReference>